<evidence type="ECO:0000313" key="3">
    <source>
        <dbReference type="EMBL" id="PIO43233.1"/>
    </source>
</evidence>
<evidence type="ECO:0008006" key="5">
    <source>
        <dbReference type="Google" id="ProtNLM"/>
    </source>
</evidence>
<protein>
    <recommendedName>
        <fullName evidence="5">Short-chain dehydrogenase</fullName>
    </recommendedName>
</protein>
<dbReference type="PRINTS" id="PR00081">
    <property type="entry name" value="GDHRDH"/>
</dbReference>
<evidence type="ECO:0000256" key="2">
    <source>
        <dbReference type="ARBA" id="ARBA00023002"/>
    </source>
</evidence>
<dbReference type="Pfam" id="PF13561">
    <property type="entry name" value="adh_short_C2"/>
    <property type="match status" value="1"/>
</dbReference>
<keyword evidence="2" id="KW-0560">Oxidoreductase</keyword>
<sequence>MEKSLRFLNKTAIVTGGASGIGKCLTELLRTEGARVVVFDKAAPDGDIVDESISVDVASESDIERAVSMVVERLGKIDMLANCAGISHKSSILETSLKSWNEVIGVNLTGTFLVSRETAKAMVKTGGGSIVNIASVDAHAADPDFASYNTSKAAILGLTRSFAVELGRQGVRVNSVSPGLVLTPMVAHSSSNPAILKHLQEDFRRVPMGRAMQPLEIAKACSYLLSEDASGVTGSDLIVDGGMMADSFLMNSLPA</sequence>
<dbReference type="InterPro" id="IPR036291">
    <property type="entry name" value="NAD(P)-bd_dom_sf"/>
</dbReference>
<organism evidence="3 4">
    <name type="scientific">Phyllobacterium zundukense</name>
    <dbReference type="NCBI Taxonomy" id="1867719"/>
    <lineage>
        <taxon>Bacteria</taxon>
        <taxon>Pseudomonadati</taxon>
        <taxon>Pseudomonadota</taxon>
        <taxon>Alphaproteobacteria</taxon>
        <taxon>Hyphomicrobiales</taxon>
        <taxon>Phyllobacteriaceae</taxon>
        <taxon>Phyllobacterium</taxon>
    </lineage>
</organism>
<proteinExistence type="inferred from homology"/>
<comment type="similarity">
    <text evidence="1">Belongs to the short-chain dehydrogenases/reductases (SDR) family.</text>
</comment>
<dbReference type="AlphaFoldDB" id="A0A2N9VUR5"/>
<name>A0A2N9VUR5_9HYPH</name>
<dbReference type="GO" id="GO:0016491">
    <property type="term" value="F:oxidoreductase activity"/>
    <property type="evidence" value="ECO:0007669"/>
    <property type="project" value="UniProtKB-KW"/>
</dbReference>
<comment type="caution">
    <text evidence="3">The sequence shown here is derived from an EMBL/GenBank/DDBJ whole genome shotgun (WGS) entry which is preliminary data.</text>
</comment>
<reference evidence="3 4" key="1">
    <citation type="journal article" date="2017" name="Int J Environ Stud">
        <title>Does the Miocene-Pliocene relict legume Oxytropis triphylla form nitrogen-fixing nodules with a combination of bacterial strains?</title>
        <authorList>
            <person name="Safronova V."/>
            <person name="Belimov A."/>
            <person name="Sazanova A."/>
            <person name="Kuznetsova I."/>
            <person name="Popova J."/>
            <person name="Andronov E."/>
            <person name="Verkhozina A."/>
            <person name="Tikhonovich I."/>
        </authorList>
    </citation>
    <scope>NUCLEOTIDE SEQUENCE [LARGE SCALE GENOMIC DNA]</scope>
    <source>
        <strain evidence="3 4">Tri-38</strain>
    </source>
</reference>
<evidence type="ECO:0000313" key="4">
    <source>
        <dbReference type="Proteomes" id="UP000232163"/>
    </source>
</evidence>
<dbReference type="SUPFAM" id="SSF51735">
    <property type="entry name" value="NAD(P)-binding Rossmann-fold domains"/>
    <property type="match status" value="1"/>
</dbReference>
<keyword evidence="4" id="KW-1185">Reference proteome</keyword>
<accession>A0A2N9VUR5</accession>
<dbReference type="InterPro" id="IPR002347">
    <property type="entry name" value="SDR_fam"/>
</dbReference>
<dbReference type="PANTHER" id="PTHR24321:SF8">
    <property type="entry name" value="ESTRADIOL 17-BETA-DEHYDROGENASE 8-RELATED"/>
    <property type="match status" value="1"/>
</dbReference>
<dbReference type="Proteomes" id="UP000232163">
    <property type="component" value="Unassembled WGS sequence"/>
</dbReference>
<dbReference type="OrthoDB" id="5457012at2"/>
<dbReference type="EMBL" id="MZMT01000044">
    <property type="protein sequence ID" value="PIO43233.1"/>
    <property type="molecule type" value="Genomic_DNA"/>
</dbReference>
<dbReference type="Gene3D" id="3.40.50.720">
    <property type="entry name" value="NAD(P)-binding Rossmann-like Domain"/>
    <property type="match status" value="1"/>
</dbReference>
<dbReference type="CDD" id="cd05233">
    <property type="entry name" value="SDR_c"/>
    <property type="match status" value="1"/>
</dbReference>
<gene>
    <name evidence="3" type="ORF">B5P45_19340</name>
</gene>
<evidence type="ECO:0000256" key="1">
    <source>
        <dbReference type="ARBA" id="ARBA00006484"/>
    </source>
</evidence>
<dbReference type="PANTHER" id="PTHR24321">
    <property type="entry name" value="DEHYDROGENASES, SHORT CHAIN"/>
    <property type="match status" value="1"/>
</dbReference>
<dbReference type="FunFam" id="3.40.50.720:FF:000084">
    <property type="entry name" value="Short-chain dehydrogenase reductase"/>
    <property type="match status" value="1"/>
</dbReference>
<dbReference type="RefSeq" id="WP_100003201.1">
    <property type="nucleotide sequence ID" value="NZ_CP017943.1"/>
</dbReference>
<dbReference type="InterPro" id="IPR020904">
    <property type="entry name" value="Sc_DH/Rdtase_CS"/>
</dbReference>
<dbReference type="PRINTS" id="PR00080">
    <property type="entry name" value="SDRFAMILY"/>
</dbReference>
<dbReference type="PROSITE" id="PS00061">
    <property type="entry name" value="ADH_SHORT"/>
    <property type="match status" value="1"/>
</dbReference>
<dbReference type="KEGG" id="pht:BLM14_26745"/>